<evidence type="ECO:0000256" key="6">
    <source>
        <dbReference type="PIRSR" id="PIRSR625705-1"/>
    </source>
</evidence>
<dbReference type="GO" id="GO:0005975">
    <property type="term" value="P:carbohydrate metabolic process"/>
    <property type="evidence" value="ECO:0007669"/>
    <property type="project" value="InterPro"/>
</dbReference>
<dbReference type="Proteomes" id="UP000630936">
    <property type="component" value="Unassembled WGS sequence"/>
</dbReference>
<proteinExistence type="inferred from homology"/>
<keyword evidence="10" id="KW-1185">Reference proteome</keyword>
<evidence type="ECO:0000256" key="4">
    <source>
        <dbReference type="ARBA" id="ARBA00022801"/>
    </source>
</evidence>
<evidence type="ECO:0000259" key="8">
    <source>
        <dbReference type="Pfam" id="PF02838"/>
    </source>
</evidence>
<dbReference type="CDD" id="cd06568">
    <property type="entry name" value="GH20_SpHex_like"/>
    <property type="match status" value="1"/>
</dbReference>
<dbReference type="GO" id="GO:0004563">
    <property type="term" value="F:beta-N-acetylhexosaminidase activity"/>
    <property type="evidence" value="ECO:0007669"/>
    <property type="project" value="UniProtKB-EC"/>
</dbReference>
<dbReference type="InterPro" id="IPR017853">
    <property type="entry name" value="GH"/>
</dbReference>
<comment type="catalytic activity">
    <reaction evidence="1">
        <text>Hydrolysis of terminal non-reducing N-acetyl-D-hexosamine residues in N-acetyl-beta-D-hexosaminides.</text>
        <dbReference type="EC" id="3.2.1.52"/>
    </reaction>
</comment>
<dbReference type="GO" id="GO:0030203">
    <property type="term" value="P:glycosaminoglycan metabolic process"/>
    <property type="evidence" value="ECO:0007669"/>
    <property type="project" value="TreeGrafter"/>
</dbReference>
<feature type="domain" description="Beta-hexosaminidase bacterial type N-terminal" evidence="8">
    <location>
        <begin position="16"/>
        <end position="146"/>
    </location>
</feature>
<evidence type="ECO:0000313" key="9">
    <source>
        <dbReference type="EMBL" id="GGZ57298.1"/>
    </source>
</evidence>
<dbReference type="Gene3D" id="3.20.20.80">
    <property type="entry name" value="Glycosidases"/>
    <property type="match status" value="1"/>
</dbReference>
<keyword evidence="4" id="KW-0378">Hydrolase</keyword>
<dbReference type="GO" id="GO:0016020">
    <property type="term" value="C:membrane"/>
    <property type="evidence" value="ECO:0007669"/>
    <property type="project" value="TreeGrafter"/>
</dbReference>
<name>A0A918QKP5_9ACTN</name>
<comment type="caution">
    <text evidence="9">The sequence shown here is derived from an EMBL/GenBank/DDBJ whole genome shotgun (WGS) entry which is preliminary data.</text>
</comment>
<evidence type="ECO:0000256" key="3">
    <source>
        <dbReference type="ARBA" id="ARBA00012663"/>
    </source>
</evidence>
<dbReference type="SUPFAM" id="SSF51445">
    <property type="entry name" value="(Trans)glycosidases"/>
    <property type="match status" value="1"/>
</dbReference>
<protein>
    <recommendedName>
        <fullName evidence="3">beta-N-acetylhexosaminidase</fullName>
        <ecNumber evidence="3">3.2.1.52</ecNumber>
    </recommendedName>
</protein>
<dbReference type="PANTHER" id="PTHR22600:SF57">
    <property type="entry name" value="BETA-N-ACETYLHEXOSAMINIDASE"/>
    <property type="match status" value="1"/>
</dbReference>
<evidence type="ECO:0000259" key="7">
    <source>
        <dbReference type="Pfam" id="PF00728"/>
    </source>
</evidence>
<feature type="active site" description="Proton donor" evidence="6">
    <location>
        <position position="313"/>
    </location>
</feature>
<dbReference type="Gene3D" id="3.30.379.10">
    <property type="entry name" value="Chitobiase/beta-hexosaminidase domain 2-like"/>
    <property type="match status" value="1"/>
</dbReference>
<dbReference type="EMBL" id="BMWG01000026">
    <property type="protein sequence ID" value="GGZ57298.1"/>
    <property type="molecule type" value="Genomic_DNA"/>
</dbReference>
<reference evidence="9" key="1">
    <citation type="journal article" date="2014" name="Int. J. Syst. Evol. Microbiol.">
        <title>Complete genome sequence of Corynebacterium casei LMG S-19264T (=DSM 44701T), isolated from a smear-ripened cheese.</title>
        <authorList>
            <consortium name="US DOE Joint Genome Institute (JGI-PGF)"/>
            <person name="Walter F."/>
            <person name="Albersmeier A."/>
            <person name="Kalinowski J."/>
            <person name="Ruckert C."/>
        </authorList>
    </citation>
    <scope>NUCLEOTIDE SEQUENCE</scope>
    <source>
        <strain evidence="9">JCM 4988</strain>
    </source>
</reference>
<dbReference type="Pfam" id="PF02838">
    <property type="entry name" value="Glyco_hydro_20b"/>
    <property type="match status" value="1"/>
</dbReference>
<feature type="domain" description="Glycoside hydrolase family 20 catalytic" evidence="7">
    <location>
        <begin position="150"/>
        <end position="469"/>
    </location>
</feature>
<dbReference type="EC" id="3.2.1.52" evidence="3"/>
<dbReference type="PANTHER" id="PTHR22600">
    <property type="entry name" value="BETA-HEXOSAMINIDASE"/>
    <property type="match status" value="1"/>
</dbReference>
<dbReference type="InterPro" id="IPR029018">
    <property type="entry name" value="Hex-like_dom2"/>
</dbReference>
<evidence type="ECO:0000256" key="2">
    <source>
        <dbReference type="ARBA" id="ARBA00006285"/>
    </source>
</evidence>
<reference evidence="9" key="2">
    <citation type="submission" date="2020-09" db="EMBL/GenBank/DDBJ databases">
        <authorList>
            <person name="Sun Q."/>
            <person name="Ohkuma M."/>
        </authorList>
    </citation>
    <scope>NUCLEOTIDE SEQUENCE</scope>
    <source>
        <strain evidence="9">JCM 4988</strain>
    </source>
</reference>
<dbReference type="Pfam" id="PF00728">
    <property type="entry name" value="Glyco_hydro_20"/>
    <property type="match status" value="1"/>
</dbReference>
<dbReference type="InterPro" id="IPR025705">
    <property type="entry name" value="Beta_hexosaminidase_sua/sub"/>
</dbReference>
<evidence type="ECO:0000313" key="10">
    <source>
        <dbReference type="Proteomes" id="UP000630936"/>
    </source>
</evidence>
<dbReference type="InterPro" id="IPR015882">
    <property type="entry name" value="HEX_bac_N"/>
</dbReference>
<dbReference type="PRINTS" id="PR00738">
    <property type="entry name" value="GLHYDRLASE20"/>
</dbReference>
<dbReference type="SUPFAM" id="SSF55545">
    <property type="entry name" value="beta-N-acetylhexosaminidase-like domain"/>
    <property type="match status" value="1"/>
</dbReference>
<comment type="similarity">
    <text evidence="2">Belongs to the glycosyl hydrolase 20 family.</text>
</comment>
<evidence type="ECO:0000256" key="5">
    <source>
        <dbReference type="ARBA" id="ARBA00023295"/>
    </source>
</evidence>
<sequence length="505" mass="54568">MSLPGNLSRPLGALGRVIPAPASVQPADGVYTLTAATPIRVDGSDGARTAGEYLAGLLRPATGHPLPVTAEDGADGVRLRLDAGEGGLGDEGYRLEAAEGALTLTAREPAGLFHAVQTLRQLLPPALEETTEQPGPWTVPQGVITDVPKYAYRGGMLDVARHFFTVAQVKRYIDHLARYKFNKLHLHLTDDQGWRIAIDSWPELTVAGAATAVGGGPGGHYTKAEYTEIVEYAAARHLEVIPEIDVPGHTSAALASYPELNPDGVAPEVHTGMKVGFSSLTVNKEVTYDFLDDVIREIAEITPGPYLHIGGDEADATSAEDYAAFMDRAQALVVKHGKTVIAWHQLAGARPVPGALAQYWGFDGTSAEERAGVRALAERGVRLILSPADHIYLDHKYTGDDELGLQWAGLVEVDRSYDWDPASYLEGLPEDAVLGVETALWTETVETEEQLEYLVFPRLLSAAERAWSSSGDWDDFKFRLAAQAPRWDALGINYHKSPTVPWGEV</sequence>
<dbReference type="InterPro" id="IPR015883">
    <property type="entry name" value="Glyco_hydro_20_cat"/>
</dbReference>
<dbReference type="AlphaFoldDB" id="A0A918QKP5"/>
<organism evidence="9 10">
    <name type="scientific">Streptomyces inusitatus</name>
    <dbReference type="NCBI Taxonomy" id="68221"/>
    <lineage>
        <taxon>Bacteria</taxon>
        <taxon>Bacillati</taxon>
        <taxon>Actinomycetota</taxon>
        <taxon>Actinomycetes</taxon>
        <taxon>Kitasatosporales</taxon>
        <taxon>Streptomycetaceae</taxon>
        <taxon>Streptomyces</taxon>
    </lineage>
</organism>
<accession>A0A918QKP5</accession>
<keyword evidence="5" id="KW-0326">Glycosidase</keyword>
<evidence type="ECO:0000256" key="1">
    <source>
        <dbReference type="ARBA" id="ARBA00001231"/>
    </source>
</evidence>
<gene>
    <name evidence="9" type="ORF">GCM10010387_59080</name>
</gene>